<organism evidence="12 13">
    <name type="scientific">Geomonas limicola</name>
    <dbReference type="NCBI Taxonomy" id="2740186"/>
    <lineage>
        <taxon>Bacteria</taxon>
        <taxon>Pseudomonadati</taxon>
        <taxon>Thermodesulfobacteriota</taxon>
        <taxon>Desulfuromonadia</taxon>
        <taxon>Geobacterales</taxon>
        <taxon>Geobacteraceae</taxon>
        <taxon>Geomonas</taxon>
    </lineage>
</organism>
<dbReference type="AlphaFoldDB" id="A0A6V8NAT4"/>
<evidence type="ECO:0000259" key="10">
    <source>
        <dbReference type="PROSITE" id="PS50109"/>
    </source>
</evidence>
<keyword evidence="6" id="KW-0902">Two-component regulatory system</keyword>
<reference evidence="13" key="1">
    <citation type="submission" date="2020-06" db="EMBL/GenBank/DDBJ databases">
        <title>Draft genomic sequecing of Geomonas sp. Red745.</title>
        <authorList>
            <person name="Itoh H."/>
            <person name="Xu Z.X."/>
            <person name="Ushijima N."/>
            <person name="Masuda Y."/>
            <person name="Shiratori Y."/>
            <person name="Senoo K."/>
        </authorList>
    </citation>
    <scope>NUCLEOTIDE SEQUENCE [LARGE SCALE GENOMIC DNA]</scope>
    <source>
        <strain evidence="13">Red745</strain>
    </source>
</reference>
<dbReference type="PANTHER" id="PTHR45339">
    <property type="entry name" value="HYBRID SIGNAL TRANSDUCTION HISTIDINE KINASE J"/>
    <property type="match status" value="1"/>
</dbReference>
<dbReference type="Pfam" id="PF00072">
    <property type="entry name" value="Response_reg"/>
    <property type="match status" value="3"/>
</dbReference>
<evidence type="ECO:0000256" key="7">
    <source>
        <dbReference type="PROSITE-ProRule" id="PRU00169"/>
    </source>
</evidence>
<evidence type="ECO:0000256" key="3">
    <source>
        <dbReference type="ARBA" id="ARBA00022553"/>
    </source>
</evidence>
<dbReference type="CDD" id="cd00082">
    <property type="entry name" value="HisKA"/>
    <property type="match status" value="1"/>
</dbReference>
<dbReference type="SMART" id="SM00448">
    <property type="entry name" value="REC"/>
    <property type="match status" value="3"/>
</dbReference>
<keyword evidence="9" id="KW-0812">Transmembrane</keyword>
<comment type="catalytic activity">
    <reaction evidence="1">
        <text>ATP + protein L-histidine = ADP + protein N-phospho-L-histidine.</text>
        <dbReference type="EC" id="2.7.13.3"/>
    </reaction>
</comment>
<dbReference type="RefSeq" id="WP_246329833.1">
    <property type="nucleotide sequence ID" value="NZ_BLXZ01000006.1"/>
</dbReference>
<keyword evidence="9" id="KW-1133">Transmembrane helix</keyword>
<keyword evidence="9" id="KW-0472">Membrane</keyword>
<evidence type="ECO:0000256" key="4">
    <source>
        <dbReference type="ARBA" id="ARBA00022679"/>
    </source>
</evidence>
<feature type="coiled-coil region" evidence="8">
    <location>
        <begin position="392"/>
        <end position="468"/>
    </location>
</feature>
<proteinExistence type="predicted"/>
<dbReference type="InterPro" id="IPR036890">
    <property type="entry name" value="HATPase_C_sf"/>
</dbReference>
<feature type="domain" description="Response regulatory" evidence="11">
    <location>
        <begin position="866"/>
        <end position="982"/>
    </location>
</feature>
<evidence type="ECO:0000256" key="6">
    <source>
        <dbReference type="ARBA" id="ARBA00023012"/>
    </source>
</evidence>
<dbReference type="EC" id="2.7.13.3" evidence="2"/>
<dbReference type="SUPFAM" id="SSF55781">
    <property type="entry name" value="GAF domain-like"/>
    <property type="match status" value="1"/>
</dbReference>
<dbReference type="InterPro" id="IPR011006">
    <property type="entry name" value="CheY-like_superfamily"/>
</dbReference>
<evidence type="ECO:0000256" key="5">
    <source>
        <dbReference type="ARBA" id="ARBA00022777"/>
    </source>
</evidence>
<dbReference type="FunFam" id="3.30.565.10:FF:000010">
    <property type="entry name" value="Sensor histidine kinase RcsC"/>
    <property type="match status" value="1"/>
</dbReference>
<protein>
    <recommendedName>
        <fullName evidence="2">histidine kinase</fullName>
        <ecNumber evidence="2">2.7.13.3</ecNumber>
    </recommendedName>
</protein>
<evidence type="ECO:0000313" key="13">
    <source>
        <dbReference type="Proteomes" id="UP000587586"/>
    </source>
</evidence>
<dbReference type="Pfam" id="PF13185">
    <property type="entry name" value="GAF_2"/>
    <property type="match status" value="1"/>
</dbReference>
<keyword evidence="13" id="KW-1185">Reference proteome</keyword>
<keyword evidence="3 7" id="KW-0597">Phosphoprotein</keyword>
<feature type="modified residue" description="4-aspartylphosphate" evidence="7">
    <location>
        <position position="793"/>
    </location>
</feature>
<evidence type="ECO:0000259" key="11">
    <source>
        <dbReference type="PROSITE" id="PS50110"/>
    </source>
</evidence>
<feature type="domain" description="Response regulatory" evidence="11">
    <location>
        <begin position="744"/>
        <end position="857"/>
    </location>
</feature>
<dbReference type="Pfam" id="PF00512">
    <property type="entry name" value="HisKA"/>
    <property type="match status" value="1"/>
</dbReference>
<evidence type="ECO:0000256" key="9">
    <source>
        <dbReference type="SAM" id="Phobius"/>
    </source>
</evidence>
<dbReference type="Gene3D" id="3.40.50.2300">
    <property type="match status" value="3"/>
</dbReference>
<dbReference type="InterPro" id="IPR003018">
    <property type="entry name" value="GAF"/>
</dbReference>
<dbReference type="CDD" id="cd16922">
    <property type="entry name" value="HATPase_EvgS-ArcB-TorS-like"/>
    <property type="match status" value="1"/>
</dbReference>
<name>A0A6V8NAT4_9BACT</name>
<dbReference type="InterPro" id="IPR029016">
    <property type="entry name" value="GAF-like_dom_sf"/>
</dbReference>
<dbReference type="Gene3D" id="3.30.450.40">
    <property type="match status" value="1"/>
</dbReference>
<dbReference type="PROSITE" id="PS50109">
    <property type="entry name" value="HIS_KIN"/>
    <property type="match status" value="1"/>
</dbReference>
<evidence type="ECO:0000256" key="8">
    <source>
        <dbReference type="SAM" id="Coils"/>
    </source>
</evidence>
<dbReference type="InterPro" id="IPR005467">
    <property type="entry name" value="His_kinase_dom"/>
</dbReference>
<feature type="modified residue" description="4-aspartylphosphate" evidence="7">
    <location>
        <position position="915"/>
    </location>
</feature>
<dbReference type="CDD" id="cd17546">
    <property type="entry name" value="REC_hyHK_CKI1_RcsC-like"/>
    <property type="match status" value="1"/>
</dbReference>
<feature type="modified residue" description="4-aspartylphosphate" evidence="7">
    <location>
        <position position="1062"/>
    </location>
</feature>
<dbReference type="CDD" id="cd19410">
    <property type="entry name" value="HK9-like_sensor"/>
    <property type="match status" value="1"/>
</dbReference>
<dbReference type="Pfam" id="PF02518">
    <property type="entry name" value="HATPase_c"/>
    <property type="match status" value="1"/>
</dbReference>
<dbReference type="InterPro" id="IPR004358">
    <property type="entry name" value="Sig_transdc_His_kin-like_C"/>
</dbReference>
<dbReference type="InterPro" id="IPR007891">
    <property type="entry name" value="CHASE3"/>
</dbReference>
<sequence>MLKTRSRKPILSLAFAVALSIFLIIGWQVHRSMEGVREADLWENHTYQVLSEVDLLFSAVKDAETGQRGFIITGLEEYLEPYRDSLGVITTKEHSLRNLSKDNARQLNRLDRIETLVRKRLETLDQVIEMRRLKGLDAAVQLILTHSGRIVMDQIRAEVDDFRRTEKQLLEERSQAKSAGLSRTLAIFEAGTAVGFIILVLVFVALTREIAQRSRTEADLEVQNEQLRAVRDREQAQNWIKGGLNELNQNLRGDKTSAALSGDALTFVASYLKAGAAALYLYDDRSTALKIAANYAYTQGRALHDSIHLGEGVAGEAARERRMLVLDELPPNYLMIGSALGQAVPRSLVALPLTQDERLVGVLELATFRALSDLELDFLVGAAENVAVALSVSQARQQVNELLLQSQAQEEELRVQQEELQQSNEELEERAQLLEQQRTQIQGKNREIERASQELAQKARDLEQASNYKSEFLANMSHELRTPLNSLLILSGQLQENREGNLTAKQVEYAATIKGAGSDLLNLINDILDLSKVEAGRLEFVYRESNLRELGEQVAAALEPQAAQKELSFATRFEPELPERVVLDLQRTQQVLKNLLSNAIKFTSQGGVTLRVYLPERARNPLPVPAVAFEVKDSGIGIPAEKHEAIFQAFRQADGSTSRKYGGTGLGLSISRQLARGMHGEILLESGLDQGSTFTLYLPLDAEAAGTTPPPAAGTPPAGQVADGVLAAPPLADDRDRVAPGERCILIVEDDLSFAQLLMEKVHERGFSAIVAADGPSGVILAERYLPSAILLDVLLPGLDGWGVMQKLTDNLRTRHIPVHFLTCLEEKQKGLAMGAIGFGTKPLSLEQLDLTLAAIESAVERTSGKVLIVEDDPAEATALHALLEGRDIAISQVANGREAIELLTRENFDCVVLDLGLADMSGYQVLEHLHHQGEERRVPVIIHTGQELSSEETAKLQRYAESVIIKGAKSPERLLNEVTLFLHVMESRLPPEKRHMIRTTLDNDTLLAGKKVLVVDDDMRNVFSLASALGEKGMQVVEAENGRAALERLAEQPDVDIVLMDIMMPEMDGYQAIRLIRQDPRFSRLPVIALTAKAMKGDREACLKAGASDYITKPVDLDRLLSLLRVWLYHQG</sequence>
<dbReference type="SUPFAM" id="SSF47384">
    <property type="entry name" value="Homodimeric domain of signal transducing histidine kinase"/>
    <property type="match status" value="1"/>
</dbReference>
<keyword evidence="5 12" id="KW-0418">Kinase</keyword>
<dbReference type="InterPro" id="IPR036097">
    <property type="entry name" value="HisK_dim/P_sf"/>
</dbReference>
<keyword evidence="8" id="KW-0175">Coiled coil</keyword>
<evidence type="ECO:0000256" key="1">
    <source>
        <dbReference type="ARBA" id="ARBA00000085"/>
    </source>
</evidence>
<dbReference type="PROSITE" id="PS50110">
    <property type="entry name" value="RESPONSE_REGULATORY"/>
    <property type="match status" value="3"/>
</dbReference>
<accession>A0A6V8NAT4</accession>
<dbReference type="Proteomes" id="UP000587586">
    <property type="component" value="Unassembled WGS sequence"/>
</dbReference>
<dbReference type="CDD" id="cd00156">
    <property type="entry name" value="REC"/>
    <property type="match status" value="1"/>
</dbReference>
<dbReference type="Gene3D" id="1.10.287.130">
    <property type="match status" value="1"/>
</dbReference>
<dbReference type="SMART" id="SM00388">
    <property type="entry name" value="HisKA"/>
    <property type="match status" value="1"/>
</dbReference>
<gene>
    <name evidence="12" type="ORF">GMLC_31850</name>
</gene>
<dbReference type="GO" id="GO:0000155">
    <property type="term" value="F:phosphorelay sensor kinase activity"/>
    <property type="evidence" value="ECO:0007669"/>
    <property type="project" value="InterPro"/>
</dbReference>
<evidence type="ECO:0000313" key="12">
    <source>
        <dbReference type="EMBL" id="GFO69606.1"/>
    </source>
</evidence>
<dbReference type="InterPro" id="IPR003594">
    <property type="entry name" value="HATPase_dom"/>
</dbReference>
<dbReference type="Pfam" id="PF05227">
    <property type="entry name" value="CHASE3"/>
    <property type="match status" value="1"/>
</dbReference>
<dbReference type="InterPro" id="IPR001789">
    <property type="entry name" value="Sig_transdc_resp-reg_receiver"/>
</dbReference>
<feature type="domain" description="Response regulatory" evidence="11">
    <location>
        <begin position="1012"/>
        <end position="1129"/>
    </location>
</feature>
<feature type="domain" description="Histidine kinase" evidence="10">
    <location>
        <begin position="475"/>
        <end position="702"/>
    </location>
</feature>
<dbReference type="EMBL" id="BLXZ01000006">
    <property type="protein sequence ID" value="GFO69606.1"/>
    <property type="molecule type" value="Genomic_DNA"/>
</dbReference>
<dbReference type="SMART" id="SM00387">
    <property type="entry name" value="HATPase_c"/>
    <property type="match status" value="1"/>
</dbReference>
<dbReference type="PANTHER" id="PTHR45339:SF1">
    <property type="entry name" value="HYBRID SIGNAL TRANSDUCTION HISTIDINE KINASE J"/>
    <property type="match status" value="1"/>
</dbReference>
<dbReference type="InterPro" id="IPR003661">
    <property type="entry name" value="HisK_dim/P_dom"/>
</dbReference>
<dbReference type="SUPFAM" id="SSF52172">
    <property type="entry name" value="CheY-like"/>
    <property type="match status" value="3"/>
</dbReference>
<comment type="caution">
    <text evidence="12">The sequence shown here is derived from an EMBL/GenBank/DDBJ whole genome shotgun (WGS) entry which is preliminary data.</text>
</comment>
<dbReference type="SMART" id="SM00065">
    <property type="entry name" value="GAF"/>
    <property type="match status" value="1"/>
</dbReference>
<keyword evidence="4" id="KW-0808">Transferase</keyword>
<dbReference type="SUPFAM" id="SSF55874">
    <property type="entry name" value="ATPase domain of HSP90 chaperone/DNA topoisomerase II/histidine kinase"/>
    <property type="match status" value="1"/>
</dbReference>
<dbReference type="Gene3D" id="3.30.565.10">
    <property type="entry name" value="Histidine kinase-like ATPase, C-terminal domain"/>
    <property type="match status" value="1"/>
</dbReference>
<dbReference type="PRINTS" id="PR00344">
    <property type="entry name" value="BCTRLSENSOR"/>
</dbReference>
<feature type="transmembrane region" description="Helical" evidence="9">
    <location>
        <begin position="185"/>
        <end position="206"/>
    </location>
</feature>
<evidence type="ECO:0000256" key="2">
    <source>
        <dbReference type="ARBA" id="ARBA00012438"/>
    </source>
</evidence>